<accession>L7UIJ0</accession>
<gene>
    <name evidence="1" type="ordered locus">MYSTI_06432</name>
</gene>
<dbReference type="PATRIC" id="fig|1278073.3.peg.6530"/>
<dbReference type="KEGG" id="msd:MYSTI_06432"/>
<dbReference type="EMBL" id="CP004025">
    <property type="protein sequence ID" value="AGC47705.1"/>
    <property type="molecule type" value="Genomic_DNA"/>
</dbReference>
<reference evidence="1 2" key="1">
    <citation type="journal article" date="2013" name="Genome Announc.">
        <title>Complete genome sequence of Myxococcus stipitatus strain DSM 14675, a fruiting myxobacterium.</title>
        <authorList>
            <person name="Huntley S."/>
            <person name="Kneip S."/>
            <person name="Treuner-Lange A."/>
            <person name="Sogaard-Andersen L."/>
        </authorList>
    </citation>
    <scope>NUCLEOTIDE SEQUENCE [LARGE SCALE GENOMIC DNA]</scope>
    <source>
        <strain evidence="2">DSM 14675 / JCM 12634 / Mx s8</strain>
    </source>
</reference>
<dbReference type="OrthoDB" id="5380856at2"/>
<sequence>MHGPGFPMGRWSIRHAMVWALVVLFAPGPRAQAYPISPETLWSLTLEAEWVVWADVEDVRGLSKEEQAEVKRGDWETGAVTRLRIREAWKGAGRPGEQVDVHWFPSMCPAPPSYEEGHVVVAFLTRRAGKWRTVALSYGTRYPASPDDTEAYRRAVTLAKSAQDQWTQARIVGRRTDLEAARVDWHVRVSTHPATRWDGLYGLVPDSDAARSFYDRNARNPAQLTRPQLETLAHGFVEQPPLDHALPMMLTALRGHVDTQVDLSAARALETVFSQGEPKGWVIHAFDLLRERQGEAPLEHESLTAEAQWKRRIDDWSLAGSKLEGKELEELTREWARFKQRHQLTPALLPLPAPAPVPGTGGDTTL</sequence>
<dbReference type="Proteomes" id="UP000011131">
    <property type="component" value="Chromosome"/>
</dbReference>
<keyword evidence="2" id="KW-1185">Reference proteome</keyword>
<proteinExistence type="predicted"/>
<dbReference type="eggNOG" id="ENOG50330RF">
    <property type="taxonomic scope" value="Bacteria"/>
</dbReference>
<evidence type="ECO:0000313" key="1">
    <source>
        <dbReference type="EMBL" id="AGC47705.1"/>
    </source>
</evidence>
<dbReference type="RefSeq" id="WP_015351959.1">
    <property type="nucleotide sequence ID" value="NC_020126.1"/>
</dbReference>
<dbReference type="HOGENOM" id="CLU_756097_0_0_7"/>
<dbReference type="AlphaFoldDB" id="L7UIJ0"/>
<name>L7UIJ0_MYXSD</name>
<protein>
    <submittedName>
        <fullName evidence="1">Uncharacterized protein</fullName>
    </submittedName>
</protein>
<organism evidence="1 2">
    <name type="scientific">Myxococcus stipitatus (strain DSM 14675 / JCM 12634 / Mx s8)</name>
    <dbReference type="NCBI Taxonomy" id="1278073"/>
    <lineage>
        <taxon>Bacteria</taxon>
        <taxon>Pseudomonadati</taxon>
        <taxon>Myxococcota</taxon>
        <taxon>Myxococcia</taxon>
        <taxon>Myxococcales</taxon>
        <taxon>Cystobacterineae</taxon>
        <taxon>Myxococcaceae</taxon>
        <taxon>Myxococcus</taxon>
    </lineage>
</organism>
<evidence type="ECO:0000313" key="2">
    <source>
        <dbReference type="Proteomes" id="UP000011131"/>
    </source>
</evidence>